<dbReference type="Gene3D" id="3.40.50.150">
    <property type="entry name" value="Vaccinia Virus protein VP39"/>
    <property type="match status" value="1"/>
</dbReference>
<keyword evidence="6" id="KW-1185">Reference proteome</keyword>
<name>A0AAD7SXE2_9TELE</name>
<dbReference type="SUPFAM" id="SSF53335">
    <property type="entry name" value="S-adenosyl-L-methionine-dependent methyltransferases"/>
    <property type="match status" value="1"/>
</dbReference>
<evidence type="ECO:0000256" key="2">
    <source>
        <dbReference type="ARBA" id="ARBA00022691"/>
    </source>
</evidence>
<organism evidence="5 6">
    <name type="scientific">Aldrovandia affinis</name>
    <dbReference type="NCBI Taxonomy" id="143900"/>
    <lineage>
        <taxon>Eukaryota</taxon>
        <taxon>Metazoa</taxon>
        <taxon>Chordata</taxon>
        <taxon>Craniata</taxon>
        <taxon>Vertebrata</taxon>
        <taxon>Euteleostomi</taxon>
        <taxon>Actinopterygii</taxon>
        <taxon>Neopterygii</taxon>
        <taxon>Teleostei</taxon>
        <taxon>Notacanthiformes</taxon>
        <taxon>Halosauridae</taxon>
        <taxon>Aldrovandia</taxon>
    </lineage>
</organism>
<reference evidence="5" key="1">
    <citation type="journal article" date="2023" name="Science">
        <title>Genome structures resolve the early diversification of teleost fishes.</title>
        <authorList>
            <person name="Parey E."/>
            <person name="Louis A."/>
            <person name="Montfort J."/>
            <person name="Bouchez O."/>
            <person name="Roques C."/>
            <person name="Iampietro C."/>
            <person name="Lluch J."/>
            <person name="Castinel A."/>
            <person name="Donnadieu C."/>
            <person name="Desvignes T."/>
            <person name="Floi Bucao C."/>
            <person name="Jouanno E."/>
            <person name="Wen M."/>
            <person name="Mejri S."/>
            <person name="Dirks R."/>
            <person name="Jansen H."/>
            <person name="Henkel C."/>
            <person name="Chen W.J."/>
            <person name="Zahm M."/>
            <person name="Cabau C."/>
            <person name="Klopp C."/>
            <person name="Thompson A.W."/>
            <person name="Robinson-Rechavi M."/>
            <person name="Braasch I."/>
            <person name="Lecointre G."/>
            <person name="Bobe J."/>
            <person name="Postlethwait J.H."/>
            <person name="Berthelot C."/>
            <person name="Roest Crollius H."/>
            <person name="Guiguen Y."/>
        </authorList>
    </citation>
    <scope>NUCLEOTIDE SEQUENCE</scope>
    <source>
        <strain evidence="5">NC1722</strain>
    </source>
</reference>
<evidence type="ECO:0008006" key="7">
    <source>
        <dbReference type="Google" id="ProtNLM"/>
    </source>
</evidence>
<evidence type="ECO:0000256" key="4">
    <source>
        <dbReference type="SAM" id="Phobius"/>
    </source>
</evidence>
<sequence>MQTPLKQRRIGLEQAVLSIVMETLCVASELERKAGQVIEVEVEVEEEEENEDEEEVEDDDNEETDHAEPQSGDTEEVESDTKEDSGSPKKIRLWEPKVYCATNKEQFNFVGHEISIRESLDSYGAVIWPGAVALCQYLDNNRQQFNLIDKSVLEVGAGTGLLSIVACLLGAWVTATDLPDLLGNLRCNLARNTKGRCKYTPQVAELCWEQDLEGTYPRSVYRYDYVLAADVVYHHDFLDELLLTMRHFCQPGTTLIWANKVRFQSDLRFTDNFKSTFHTTLLAELPSEGVKIFMATSRD</sequence>
<feature type="compositionally biased region" description="Basic and acidic residues" evidence="3">
    <location>
        <begin position="79"/>
        <end position="88"/>
    </location>
</feature>
<dbReference type="CDD" id="cd02440">
    <property type="entry name" value="AdoMet_MTases"/>
    <property type="match status" value="1"/>
</dbReference>
<keyword evidence="4" id="KW-0812">Transmembrane</keyword>
<keyword evidence="1" id="KW-0489">Methyltransferase</keyword>
<dbReference type="Proteomes" id="UP001221898">
    <property type="component" value="Unassembled WGS sequence"/>
</dbReference>
<evidence type="ECO:0000313" key="6">
    <source>
        <dbReference type="Proteomes" id="UP001221898"/>
    </source>
</evidence>
<dbReference type="GO" id="GO:0032259">
    <property type="term" value="P:methylation"/>
    <property type="evidence" value="ECO:0007669"/>
    <property type="project" value="UniProtKB-KW"/>
</dbReference>
<keyword evidence="1" id="KW-0808">Transferase</keyword>
<dbReference type="PANTHER" id="PTHR14614">
    <property type="entry name" value="HEPATOCELLULAR CARCINOMA-ASSOCIATED ANTIGEN"/>
    <property type="match status" value="1"/>
</dbReference>
<feature type="compositionally biased region" description="Acidic residues" evidence="3">
    <location>
        <begin position="40"/>
        <end position="65"/>
    </location>
</feature>
<dbReference type="PANTHER" id="PTHR14614:SF13">
    <property type="entry name" value="PROTEIN-LYSINE METHYLTRANSFERASE METTL21C"/>
    <property type="match status" value="1"/>
</dbReference>
<evidence type="ECO:0000256" key="1">
    <source>
        <dbReference type="ARBA" id="ARBA00022603"/>
    </source>
</evidence>
<keyword evidence="4" id="KW-1133">Transmembrane helix</keyword>
<gene>
    <name evidence="5" type="ORF">AAFF_G00193990</name>
</gene>
<accession>A0AAD7SXE2</accession>
<evidence type="ECO:0000256" key="3">
    <source>
        <dbReference type="SAM" id="MobiDB-lite"/>
    </source>
</evidence>
<dbReference type="Pfam" id="PF10294">
    <property type="entry name" value="Methyltransf_16"/>
    <property type="match status" value="1"/>
</dbReference>
<keyword evidence="4" id="KW-0472">Membrane</keyword>
<proteinExistence type="predicted"/>
<evidence type="ECO:0000313" key="5">
    <source>
        <dbReference type="EMBL" id="KAJ8410495.1"/>
    </source>
</evidence>
<keyword evidence="2" id="KW-0949">S-adenosyl-L-methionine</keyword>
<dbReference type="InterPro" id="IPR019410">
    <property type="entry name" value="Methyltransf_16"/>
</dbReference>
<protein>
    <recommendedName>
        <fullName evidence="7">Protein-lysine methyltransferase METTL21C</fullName>
    </recommendedName>
</protein>
<dbReference type="InterPro" id="IPR029063">
    <property type="entry name" value="SAM-dependent_MTases_sf"/>
</dbReference>
<comment type="caution">
    <text evidence="5">The sequence shown here is derived from an EMBL/GenBank/DDBJ whole genome shotgun (WGS) entry which is preliminary data.</text>
</comment>
<dbReference type="GO" id="GO:0008168">
    <property type="term" value="F:methyltransferase activity"/>
    <property type="evidence" value="ECO:0007669"/>
    <property type="project" value="UniProtKB-KW"/>
</dbReference>
<dbReference type="AlphaFoldDB" id="A0AAD7SXE2"/>
<dbReference type="EMBL" id="JAINUG010000026">
    <property type="protein sequence ID" value="KAJ8410495.1"/>
    <property type="molecule type" value="Genomic_DNA"/>
</dbReference>
<feature type="transmembrane region" description="Helical" evidence="4">
    <location>
        <begin position="152"/>
        <end position="173"/>
    </location>
</feature>
<feature type="region of interest" description="Disordered" evidence="3">
    <location>
        <begin position="36"/>
        <end position="88"/>
    </location>
</feature>